<keyword evidence="3" id="KW-1185">Reference proteome</keyword>
<evidence type="ECO:0000313" key="2">
    <source>
        <dbReference type="EMBL" id="RAY13342.1"/>
    </source>
</evidence>
<reference evidence="2 3" key="1">
    <citation type="submission" date="2018-06" db="EMBL/GenBank/DDBJ databases">
        <title>Actinomadura craniellae sp. nov. isolated from marine sponge Craniella sp.</title>
        <authorList>
            <person name="Li L."/>
            <person name="Xu Q.H."/>
            <person name="Lin H.W."/>
            <person name="Lu Y.H."/>
        </authorList>
    </citation>
    <scope>NUCLEOTIDE SEQUENCE [LARGE SCALE GENOMIC DNA]</scope>
    <source>
        <strain evidence="2 3">LHW63021</strain>
    </source>
</reference>
<evidence type="ECO:0000313" key="3">
    <source>
        <dbReference type="Proteomes" id="UP000251891"/>
    </source>
</evidence>
<dbReference type="AlphaFoldDB" id="A0A365H2X7"/>
<organism evidence="2 3">
    <name type="scientific">Actinomadura craniellae</name>
    <dbReference type="NCBI Taxonomy" id="2231787"/>
    <lineage>
        <taxon>Bacteria</taxon>
        <taxon>Bacillati</taxon>
        <taxon>Actinomycetota</taxon>
        <taxon>Actinomycetes</taxon>
        <taxon>Streptosporangiales</taxon>
        <taxon>Thermomonosporaceae</taxon>
        <taxon>Actinomadura</taxon>
    </lineage>
</organism>
<dbReference type="OrthoDB" id="3480599at2"/>
<evidence type="ECO:0000259" key="1">
    <source>
        <dbReference type="Pfam" id="PF04149"/>
    </source>
</evidence>
<dbReference type="Proteomes" id="UP000251891">
    <property type="component" value="Unassembled WGS sequence"/>
</dbReference>
<sequence>MAAMDVSAVMWHKASRSANNGECVEVGAWHKSSYSGSGNACVEVGAWRKASRSTSNGSCVEVGPCECCGVAVRDSKDPDGPKLAFDAAEWRAFTARIRTGRLDLP</sequence>
<accession>A0A365H2X7</accession>
<dbReference type="Pfam" id="PF04149">
    <property type="entry name" value="DUF397"/>
    <property type="match status" value="2"/>
</dbReference>
<dbReference type="EMBL" id="QLYX01000009">
    <property type="protein sequence ID" value="RAY13342.1"/>
    <property type="molecule type" value="Genomic_DNA"/>
</dbReference>
<proteinExistence type="predicted"/>
<protein>
    <submittedName>
        <fullName evidence="2">DUF397 domain-containing protein</fullName>
    </submittedName>
</protein>
<feature type="domain" description="DUF397" evidence="1">
    <location>
        <begin position="46"/>
        <end position="98"/>
    </location>
</feature>
<gene>
    <name evidence="2" type="ORF">DPM19_19900</name>
</gene>
<name>A0A365H2X7_9ACTN</name>
<dbReference type="InterPro" id="IPR007278">
    <property type="entry name" value="DUF397"/>
</dbReference>
<comment type="caution">
    <text evidence="2">The sequence shown here is derived from an EMBL/GenBank/DDBJ whole genome shotgun (WGS) entry which is preliminary data.</text>
</comment>
<feature type="domain" description="DUF397" evidence="1">
    <location>
        <begin position="28"/>
        <end position="44"/>
    </location>
</feature>